<dbReference type="Pfam" id="PF13426">
    <property type="entry name" value="PAS_9"/>
    <property type="match status" value="1"/>
</dbReference>
<dbReference type="Gene3D" id="3.30.70.270">
    <property type="match status" value="1"/>
</dbReference>
<keyword evidence="5" id="KW-1185">Reference proteome</keyword>
<evidence type="ECO:0000259" key="1">
    <source>
        <dbReference type="PROSITE" id="PS50112"/>
    </source>
</evidence>
<dbReference type="PANTHER" id="PTHR46663:SF3">
    <property type="entry name" value="SLL0267 PROTEIN"/>
    <property type="match status" value="1"/>
</dbReference>
<gene>
    <name evidence="4" type="ORF">FE247_07490</name>
</gene>
<dbReference type="InterPro" id="IPR013767">
    <property type="entry name" value="PAS_fold"/>
</dbReference>
<comment type="caution">
    <text evidence="4">The sequence shown here is derived from an EMBL/GenBank/DDBJ whole genome shotgun (WGS) entry which is preliminary data.</text>
</comment>
<dbReference type="RefSeq" id="WP_138108873.1">
    <property type="nucleotide sequence ID" value="NZ_JANJGI010000014.1"/>
</dbReference>
<dbReference type="InterPro" id="IPR000160">
    <property type="entry name" value="GGDEF_dom"/>
</dbReference>
<dbReference type="NCBIfam" id="TIGR00229">
    <property type="entry name" value="sensory_box"/>
    <property type="match status" value="2"/>
</dbReference>
<dbReference type="CDD" id="cd01949">
    <property type="entry name" value="GGDEF"/>
    <property type="match status" value="1"/>
</dbReference>
<evidence type="ECO:0000313" key="4">
    <source>
        <dbReference type="EMBL" id="TLS98302.1"/>
    </source>
</evidence>
<dbReference type="InterPro" id="IPR000700">
    <property type="entry name" value="PAS-assoc_C"/>
</dbReference>
<dbReference type="InterPro" id="IPR035965">
    <property type="entry name" value="PAS-like_dom_sf"/>
</dbReference>
<dbReference type="PROSITE" id="PS50887">
    <property type="entry name" value="GGDEF"/>
    <property type="match status" value="1"/>
</dbReference>
<dbReference type="InterPro" id="IPR029787">
    <property type="entry name" value="Nucleotide_cyclase"/>
</dbReference>
<dbReference type="NCBIfam" id="TIGR00254">
    <property type="entry name" value="GGDEF"/>
    <property type="match status" value="1"/>
</dbReference>
<dbReference type="Gene3D" id="3.30.450.20">
    <property type="entry name" value="PAS domain"/>
    <property type="match status" value="2"/>
</dbReference>
<dbReference type="SUPFAM" id="SSF55073">
    <property type="entry name" value="Nucleotide cyclase"/>
    <property type="match status" value="1"/>
</dbReference>
<dbReference type="PROSITE" id="PS50113">
    <property type="entry name" value="PAC"/>
    <property type="match status" value="1"/>
</dbReference>
<reference evidence="4 5" key="1">
    <citation type="submission" date="2019-05" db="EMBL/GenBank/DDBJ databases">
        <title>Arcobacter cibarius and Arcobacter thereius providing challenges in identification an antibiotic susceptibility and Quinolone resistance.</title>
        <authorList>
            <person name="Busch A."/>
            <person name="Hanel I."/>
            <person name="Hotzel H."/>
            <person name="Tomaso H."/>
        </authorList>
    </citation>
    <scope>NUCLEOTIDE SEQUENCE [LARGE SCALE GENOMIC DNA]</scope>
    <source>
        <strain evidence="4 5">16CS0831-2</strain>
    </source>
</reference>
<dbReference type="SMART" id="SM00091">
    <property type="entry name" value="PAS"/>
    <property type="match status" value="2"/>
</dbReference>
<feature type="domain" description="GGDEF" evidence="3">
    <location>
        <begin position="289"/>
        <end position="418"/>
    </location>
</feature>
<organism evidence="4 5">
    <name type="scientific">Aliarcobacter cibarius</name>
    <dbReference type="NCBI Taxonomy" id="255507"/>
    <lineage>
        <taxon>Bacteria</taxon>
        <taxon>Pseudomonadati</taxon>
        <taxon>Campylobacterota</taxon>
        <taxon>Epsilonproteobacteria</taxon>
        <taxon>Campylobacterales</taxon>
        <taxon>Arcobacteraceae</taxon>
        <taxon>Aliarcobacter</taxon>
    </lineage>
</organism>
<dbReference type="PROSITE" id="PS50112">
    <property type="entry name" value="PAS"/>
    <property type="match status" value="2"/>
</dbReference>
<evidence type="ECO:0000259" key="2">
    <source>
        <dbReference type="PROSITE" id="PS50113"/>
    </source>
</evidence>
<proteinExistence type="predicted"/>
<dbReference type="Pfam" id="PF00990">
    <property type="entry name" value="GGDEF"/>
    <property type="match status" value="1"/>
</dbReference>
<dbReference type="InterPro" id="IPR043128">
    <property type="entry name" value="Rev_trsase/Diguanyl_cyclase"/>
</dbReference>
<dbReference type="CDD" id="cd00130">
    <property type="entry name" value="PAS"/>
    <property type="match status" value="2"/>
</dbReference>
<dbReference type="SMART" id="SM00086">
    <property type="entry name" value="PAC"/>
    <property type="match status" value="1"/>
</dbReference>
<dbReference type="InterPro" id="IPR000014">
    <property type="entry name" value="PAS"/>
</dbReference>
<name>A0ABY2V945_9BACT</name>
<feature type="domain" description="PAS" evidence="1">
    <location>
        <begin position="31"/>
        <end position="61"/>
    </location>
</feature>
<dbReference type="PANTHER" id="PTHR46663">
    <property type="entry name" value="DIGUANYLATE CYCLASE DGCT-RELATED"/>
    <property type="match status" value="1"/>
</dbReference>
<dbReference type="Proteomes" id="UP000305417">
    <property type="component" value="Unassembled WGS sequence"/>
</dbReference>
<evidence type="ECO:0000259" key="3">
    <source>
        <dbReference type="PROSITE" id="PS50887"/>
    </source>
</evidence>
<protein>
    <submittedName>
        <fullName evidence="4">Diguanylate cyclase</fullName>
    </submittedName>
</protein>
<dbReference type="SUPFAM" id="SSF55785">
    <property type="entry name" value="PYP-like sensor domain (PAS domain)"/>
    <property type="match status" value="2"/>
</dbReference>
<dbReference type="EMBL" id="VBUC01000016">
    <property type="protein sequence ID" value="TLS98302.1"/>
    <property type="molecule type" value="Genomic_DNA"/>
</dbReference>
<dbReference type="InterPro" id="IPR052163">
    <property type="entry name" value="DGC-Regulatory_Protein"/>
</dbReference>
<accession>A0ABY2V945</accession>
<evidence type="ECO:0000313" key="5">
    <source>
        <dbReference type="Proteomes" id="UP000305417"/>
    </source>
</evidence>
<dbReference type="InterPro" id="IPR001610">
    <property type="entry name" value="PAC"/>
</dbReference>
<dbReference type="Pfam" id="PF00989">
    <property type="entry name" value="PAS"/>
    <property type="match status" value="1"/>
</dbReference>
<feature type="domain" description="PAS" evidence="1">
    <location>
        <begin position="133"/>
        <end position="191"/>
    </location>
</feature>
<feature type="domain" description="PAC" evidence="2">
    <location>
        <begin position="86"/>
        <end position="140"/>
    </location>
</feature>
<sequence length="418" mass="49400">MKIINDTLELDSYELTIFEHSYNAIIITTTYLNDEHPKILYANQAFLKMTGYSVEEIINKTPRILQGEKTDRNVLQRLKECLIKEEHFEGRAINYRKDGKEYWVEWNISPVYDNDKKLIAFLSIQKDISVLNEIKLFQTAIDQNNVSIALFNTNGDYIYVNKAYAQRTGYSVQELIGNNPRILKSGYHTENFYKKLWENLLNKSPFSRIFCNKNAYGELYYEKQTITPIVEQNQIIGFVIIGKNYDKEQEHKEQLEEDLFTDELTKLYNKRAFDKKFNTAVEDYFLNKKAFSMMFIDLDNFKQVNDNMGHDKGDEALKEVANFLRDNLRKSDEIFRFGGDEFIILLYEPNKNNASKISSKLEELFKNSSIAINYKIGMSIGYKEYRGENIEFFFKETDKQMYNRKKTKKVLKKELENK</sequence>
<dbReference type="SMART" id="SM00267">
    <property type="entry name" value="GGDEF"/>
    <property type="match status" value="1"/>
</dbReference>